<keyword evidence="4 6" id="KW-1133">Transmembrane helix</keyword>
<sequence>MSAPVTSTATADPTLPPLRRDARLFGWVTSHGLSSLGDTMIMVGLVYTAAQVAPPAQVGLVSAAAVLPQAVLGLLGGALVDRTEARRVMVAANLLLLLVMLGGLAVLLTTGASIWLLLAVALGAGTAMSMYNPATFAFPRQLRQVSEMGQVAGVRQLADRAAGIGGPPLAGLLVAALGLAGVLAAEAFLVAMVAVLLLLIRPRWPRERAGGANMWSDIRSGLAYIGRTPRVRGLLIAVAGLNVFAAPVTAVGLALRATDEGWGAGGLGVLLGSIGAAAALATVGMLRWRPRRPVLVALVALLGQAVGLVVVGFAPFPVALAATITVGLTAGVASPLLAGAVQAIVEESYLARVGSVIGLTDSAAVPLSVAGFGVLAGTASVAVACAVCGGGLILQLAYSLTRRELRQTSFATV</sequence>
<reference evidence="8" key="1">
    <citation type="submission" date="2021-02" db="EMBL/GenBank/DDBJ databases">
        <title>Natrosporangium hydrolyticum gen. nov., sp. nov, a haloalkaliphilic actinobacterium from a soda solonchak soil.</title>
        <authorList>
            <person name="Sorokin D.Y."/>
            <person name="Khijniak T.V."/>
            <person name="Zakharycheva A.P."/>
            <person name="Boueva O.V."/>
            <person name="Ariskina E.V."/>
            <person name="Hahnke R.L."/>
            <person name="Bunk B."/>
            <person name="Sproer C."/>
            <person name="Schumann P."/>
            <person name="Evtushenko L.I."/>
            <person name="Kublanov I.V."/>
        </authorList>
    </citation>
    <scope>NUCLEOTIDE SEQUENCE</scope>
    <source>
        <strain evidence="8">DSM 106523</strain>
    </source>
</reference>
<feature type="transmembrane region" description="Helical" evidence="6">
    <location>
        <begin position="24"/>
        <end position="50"/>
    </location>
</feature>
<keyword evidence="2" id="KW-1003">Cell membrane</keyword>
<dbReference type="EMBL" id="CP070499">
    <property type="protein sequence ID" value="QSB14737.1"/>
    <property type="molecule type" value="Genomic_DNA"/>
</dbReference>
<gene>
    <name evidence="8" type="ORF">JQS43_25350</name>
</gene>
<dbReference type="GO" id="GO:0005886">
    <property type="term" value="C:plasma membrane"/>
    <property type="evidence" value="ECO:0007669"/>
    <property type="project" value="UniProtKB-SubCell"/>
</dbReference>
<name>A0A895YAG2_9ACTN</name>
<protein>
    <submittedName>
        <fullName evidence="8">MFS transporter</fullName>
    </submittedName>
</protein>
<evidence type="ECO:0000256" key="6">
    <source>
        <dbReference type="SAM" id="Phobius"/>
    </source>
</evidence>
<dbReference type="PROSITE" id="PS50850">
    <property type="entry name" value="MFS"/>
    <property type="match status" value="1"/>
</dbReference>
<feature type="transmembrane region" description="Helical" evidence="6">
    <location>
        <begin position="234"/>
        <end position="255"/>
    </location>
</feature>
<evidence type="ECO:0000313" key="9">
    <source>
        <dbReference type="Proteomes" id="UP000662857"/>
    </source>
</evidence>
<evidence type="ECO:0000256" key="4">
    <source>
        <dbReference type="ARBA" id="ARBA00022989"/>
    </source>
</evidence>
<dbReference type="CDD" id="cd06173">
    <property type="entry name" value="MFS_MefA_like"/>
    <property type="match status" value="1"/>
</dbReference>
<comment type="subcellular location">
    <subcellularLocation>
        <location evidence="1">Cell membrane</location>
        <topology evidence="1">Multi-pass membrane protein</topology>
    </subcellularLocation>
</comment>
<keyword evidence="5 6" id="KW-0472">Membrane</keyword>
<feature type="domain" description="Major facilitator superfamily (MFS) profile" evidence="7">
    <location>
        <begin position="1"/>
        <end position="413"/>
    </location>
</feature>
<feature type="transmembrane region" description="Helical" evidence="6">
    <location>
        <begin position="295"/>
        <end position="314"/>
    </location>
</feature>
<keyword evidence="3 6" id="KW-0812">Transmembrane</keyword>
<proteinExistence type="predicted"/>
<feature type="transmembrane region" description="Helical" evidence="6">
    <location>
        <begin position="56"/>
        <end position="80"/>
    </location>
</feature>
<dbReference type="Proteomes" id="UP000662857">
    <property type="component" value="Chromosome"/>
</dbReference>
<feature type="transmembrane region" description="Helical" evidence="6">
    <location>
        <begin position="261"/>
        <end position="283"/>
    </location>
</feature>
<evidence type="ECO:0000259" key="7">
    <source>
        <dbReference type="PROSITE" id="PS50850"/>
    </source>
</evidence>
<feature type="transmembrane region" description="Helical" evidence="6">
    <location>
        <begin position="381"/>
        <end position="400"/>
    </location>
</feature>
<evidence type="ECO:0000256" key="1">
    <source>
        <dbReference type="ARBA" id="ARBA00004651"/>
    </source>
</evidence>
<evidence type="ECO:0000256" key="5">
    <source>
        <dbReference type="ARBA" id="ARBA00023136"/>
    </source>
</evidence>
<feature type="transmembrane region" description="Helical" evidence="6">
    <location>
        <begin position="353"/>
        <end position="375"/>
    </location>
</feature>
<accession>A0A895YAG2</accession>
<organism evidence="8 9">
    <name type="scientific">Natronosporangium hydrolyticum</name>
    <dbReference type="NCBI Taxonomy" id="2811111"/>
    <lineage>
        <taxon>Bacteria</taxon>
        <taxon>Bacillati</taxon>
        <taxon>Actinomycetota</taxon>
        <taxon>Actinomycetes</taxon>
        <taxon>Micromonosporales</taxon>
        <taxon>Micromonosporaceae</taxon>
        <taxon>Natronosporangium</taxon>
    </lineage>
</organism>
<feature type="transmembrane region" description="Helical" evidence="6">
    <location>
        <begin position="172"/>
        <end position="200"/>
    </location>
</feature>
<evidence type="ECO:0000256" key="2">
    <source>
        <dbReference type="ARBA" id="ARBA00022475"/>
    </source>
</evidence>
<dbReference type="InterPro" id="IPR020846">
    <property type="entry name" value="MFS_dom"/>
</dbReference>
<feature type="transmembrane region" description="Helical" evidence="6">
    <location>
        <begin position="92"/>
        <end position="122"/>
    </location>
</feature>
<dbReference type="PANTHER" id="PTHR23513">
    <property type="entry name" value="INTEGRAL MEMBRANE EFFLUX PROTEIN-RELATED"/>
    <property type="match status" value="1"/>
</dbReference>
<keyword evidence="9" id="KW-1185">Reference proteome</keyword>
<dbReference type="SUPFAM" id="SSF103473">
    <property type="entry name" value="MFS general substrate transporter"/>
    <property type="match status" value="1"/>
</dbReference>
<dbReference type="GO" id="GO:0022857">
    <property type="term" value="F:transmembrane transporter activity"/>
    <property type="evidence" value="ECO:0007669"/>
    <property type="project" value="InterPro"/>
</dbReference>
<feature type="transmembrane region" description="Helical" evidence="6">
    <location>
        <begin position="320"/>
        <end position="341"/>
    </location>
</feature>
<dbReference type="InterPro" id="IPR011701">
    <property type="entry name" value="MFS"/>
</dbReference>
<dbReference type="KEGG" id="nhy:JQS43_25350"/>
<dbReference type="Pfam" id="PF07690">
    <property type="entry name" value="MFS_1"/>
    <property type="match status" value="1"/>
</dbReference>
<dbReference type="AlphaFoldDB" id="A0A895YAG2"/>
<dbReference type="PANTHER" id="PTHR23513:SF17">
    <property type="entry name" value="MEMBRANE PROTEIN"/>
    <property type="match status" value="1"/>
</dbReference>
<evidence type="ECO:0000313" key="8">
    <source>
        <dbReference type="EMBL" id="QSB14737.1"/>
    </source>
</evidence>
<dbReference type="InterPro" id="IPR036259">
    <property type="entry name" value="MFS_trans_sf"/>
</dbReference>
<evidence type="ECO:0000256" key="3">
    <source>
        <dbReference type="ARBA" id="ARBA00022692"/>
    </source>
</evidence>
<dbReference type="RefSeq" id="WP_239676892.1">
    <property type="nucleotide sequence ID" value="NZ_CP070499.1"/>
</dbReference>
<dbReference type="Gene3D" id="1.20.1250.20">
    <property type="entry name" value="MFS general substrate transporter like domains"/>
    <property type="match status" value="1"/>
</dbReference>